<dbReference type="SUPFAM" id="SSF51230">
    <property type="entry name" value="Single hybrid motif"/>
    <property type="match status" value="3"/>
</dbReference>
<name>A0A7D7Q0X5_KOCVA</name>
<evidence type="ECO:0000256" key="3">
    <source>
        <dbReference type="ARBA" id="ARBA00022679"/>
    </source>
</evidence>
<keyword evidence="5 6" id="KW-0012">Acyltransferase</keyword>
<dbReference type="SUPFAM" id="SSF52777">
    <property type="entry name" value="CoA-dependent acyltransferases"/>
    <property type="match status" value="1"/>
</dbReference>
<dbReference type="GO" id="GO:0031405">
    <property type="term" value="F:lipoic acid binding"/>
    <property type="evidence" value="ECO:0007669"/>
    <property type="project" value="TreeGrafter"/>
</dbReference>
<organism evidence="10 11">
    <name type="scientific">Kocuria varians</name>
    <name type="common">Micrococcus varians</name>
    <dbReference type="NCBI Taxonomy" id="1272"/>
    <lineage>
        <taxon>Bacteria</taxon>
        <taxon>Bacillati</taxon>
        <taxon>Actinomycetota</taxon>
        <taxon>Actinomycetes</taxon>
        <taxon>Micrococcales</taxon>
        <taxon>Micrococcaceae</taxon>
        <taxon>Kocuria</taxon>
    </lineage>
</organism>
<feature type="compositionally biased region" description="Basic and acidic residues" evidence="7">
    <location>
        <begin position="244"/>
        <end position="256"/>
    </location>
</feature>
<dbReference type="InterPro" id="IPR000089">
    <property type="entry name" value="Biotin_lipoyl"/>
</dbReference>
<dbReference type="EMBL" id="CP059343">
    <property type="protein sequence ID" value="QMS56959.1"/>
    <property type="molecule type" value="Genomic_DNA"/>
</dbReference>
<dbReference type="RefSeq" id="WP_094393783.1">
    <property type="nucleotide sequence ID" value="NZ_CP059343.1"/>
</dbReference>
<dbReference type="Pfam" id="PF00364">
    <property type="entry name" value="Biotin_lipoyl"/>
    <property type="match status" value="3"/>
</dbReference>
<dbReference type="SUPFAM" id="SSF47005">
    <property type="entry name" value="Peripheral subunit-binding domain of 2-oxo acid dehydrogenase complex"/>
    <property type="match status" value="1"/>
</dbReference>
<dbReference type="InterPro" id="IPR001078">
    <property type="entry name" value="2-oxoacid_DH_actylTfrase"/>
</dbReference>
<reference evidence="10 11" key="2">
    <citation type="submission" date="2020-07" db="EMBL/GenBank/DDBJ databases">
        <title>Genome of starter culture bacteria Kocuria salsicia reveals its technological properties and safety for usage in meat industry.</title>
        <authorList>
            <person name="Michael M."/>
            <person name="Konstantin K."/>
            <person name="Evgenii K."/>
            <person name="Galina S."/>
            <person name="Oksana K."/>
            <person name="Andrei L."/>
        </authorList>
    </citation>
    <scope>NUCLEOTIDE SEQUENCE [LARGE SCALE GENOMIC DNA]</scope>
    <source>
        <strain evidence="10 11">80</strain>
    </source>
</reference>
<feature type="region of interest" description="Disordered" evidence="7">
    <location>
        <begin position="194"/>
        <end position="277"/>
    </location>
</feature>
<evidence type="ECO:0000256" key="1">
    <source>
        <dbReference type="ARBA" id="ARBA00001938"/>
    </source>
</evidence>
<feature type="domain" description="Peripheral subunit-binding (PSBD)" evidence="9">
    <location>
        <begin position="424"/>
        <end position="461"/>
    </location>
</feature>
<dbReference type="Proteomes" id="UP000216825">
    <property type="component" value="Chromosome"/>
</dbReference>
<dbReference type="PANTHER" id="PTHR43178:SF5">
    <property type="entry name" value="LIPOAMIDE ACYLTRANSFERASE COMPONENT OF BRANCHED-CHAIN ALPHA-KETO ACID DEHYDROGENASE COMPLEX, MITOCHONDRIAL"/>
    <property type="match status" value="1"/>
</dbReference>
<protein>
    <recommendedName>
        <fullName evidence="6">Dihydrolipoamide acetyltransferase component of pyruvate dehydrogenase complex</fullName>
        <ecNumber evidence="6">2.3.1.-</ecNumber>
    </recommendedName>
</protein>
<evidence type="ECO:0000313" key="10">
    <source>
        <dbReference type="EMBL" id="QMS56959.1"/>
    </source>
</evidence>
<dbReference type="PROSITE" id="PS50968">
    <property type="entry name" value="BIOTINYL_LIPOYL"/>
    <property type="match status" value="3"/>
</dbReference>
<keyword evidence="4 6" id="KW-0450">Lipoyl</keyword>
<feature type="compositionally biased region" description="Basic and acidic residues" evidence="7">
    <location>
        <begin position="105"/>
        <end position="119"/>
    </location>
</feature>
<feature type="domain" description="Lipoyl-binding" evidence="8">
    <location>
        <begin position="263"/>
        <end position="338"/>
    </location>
</feature>
<dbReference type="PANTHER" id="PTHR43178">
    <property type="entry name" value="DIHYDROLIPOAMIDE ACETYLTRANSFERASE COMPONENT OF PYRUVATE DEHYDROGENASE COMPLEX"/>
    <property type="match status" value="1"/>
</dbReference>
<evidence type="ECO:0000256" key="2">
    <source>
        <dbReference type="ARBA" id="ARBA00007317"/>
    </source>
</evidence>
<dbReference type="InterPro" id="IPR003016">
    <property type="entry name" value="2-oxoA_DH_lipoyl-BS"/>
</dbReference>
<feature type="domain" description="Lipoyl-binding" evidence="8">
    <location>
        <begin position="2"/>
        <end position="77"/>
    </location>
</feature>
<reference evidence="11" key="1">
    <citation type="submission" date="2017-08" db="EMBL/GenBank/DDBJ databases">
        <title>Draft Genome Sequence of Kocuria varians 80.</title>
        <authorList>
            <person name="Minaev M."/>
            <person name="Kurbakov K.A."/>
            <person name="Solodovnikova G.I."/>
            <person name="Kuznetsova O.A."/>
            <person name="Lisitsyn A.B."/>
        </authorList>
    </citation>
    <scope>NUCLEOTIDE SEQUENCE [LARGE SCALE GENOMIC DNA]</scope>
    <source>
        <strain evidence="11">80</strain>
    </source>
</reference>
<dbReference type="InterPro" id="IPR011053">
    <property type="entry name" value="Single_hybrid_motif"/>
</dbReference>
<evidence type="ECO:0000256" key="4">
    <source>
        <dbReference type="ARBA" id="ARBA00022823"/>
    </source>
</evidence>
<dbReference type="InterPro" id="IPR023213">
    <property type="entry name" value="CAT-like_dom_sf"/>
</dbReference>
<comment type="cofactor">
    <cofactor evidence="1 6">
        <name>(R)-lipoate</name>
        <dbReference type="ChEBI" id="CHEBI:83088"/>
    </cofactor>
</comment>
<dbReference type="Gene3D" id="3.30.559.10">
    <property type="entry name" value="Chloramphenicol acetyltransferase-like domain"/>
    <property type="match status" value="1"/>
</dbReference>
<dbReference type="PROSITE" id="PS00189">
    <property type="entry name" value="LIPOYL"/>
    <property type="match status" value="3"/>
</dbReference>
<dbReference type="GO" id="GO:0005737">
    <property type="term" value="C:cytoplasm"/>
    <property type="evidence" value="ECO:0007669"/>
    <property type="project" value="TreeGrafter"/>
</dbReference>
<dbReference type="CDD" id="cd06849">
    <property type="entry name" value="lipoyl_domain"/>
    <property type="match status" value="3"/>
</dbReference>
<dbReference type="InterPro" id="IPR050743">
    <property type="entry name" value="2-oxoacid_DH_E2_comp"/>
</dbReference>
<feature type="compositionally biased region" description="Basic and acidic residues" evidence="7">
    <location>
        <begin position="500"/>
        <end position="510"/>
    </location>
</feature>
<feature type="compositionally biased region" description="Low complexity" evidence="7">
    <location>
        <begin position="391"/>
        <end position="405"/>
    </location>
</feature>
<keyword evidence="3 6" id="KW-0808">Transferase</keyword>
<feature type="region of interest" description="Disordered" evidence="7">
    <location>
        <begin position="74"/>
        <end position="141"/>
    </location>
</feature>
<feature type="region of interest" description="Disordered" evidence="7">
    <location>
        <begin position="331"/>
        <end position="453"/>
    </location>
</feature>
<dbReference type="PROSITE" id="PS51826">
    <property type="entry name" value="PSBD"/>
    <property type="match status" value="1"/>
</dbReference>
<feature type="compositionally biased region" description="Low complexity" evidence="7">
    <location>
        <begin position="201"/>
        <end position="219"/>
    </location>
</feature>
<evidence type="ECO:0000259" key="9">
    <source>
        <dbReference type="PROSITE" id="PS51826"/>
    </source>
</evidence>
<dbReference type="GO" id="GO:0016407">
    <property type="term" value="F:acetyltransferase activity"/>
    <property type="evidence" value="ECO:0007669"/>
    <property type="project" value="TreeGrafter"/>
</dbReference>
<evidence type="ECO:0000256" key="6">
    <source>
        <dbReference type="RuleBase" id="RU003423"/>
    </source>
</evidence>
<comment type="similarity">
    <text evidence="2 6">Belongs to the 2-oxoacid dehydrogenase family.</text>
</comment>
<dbReference type="KEGG" id="kvr:CIB50_0001684"/>
<dbReference type="InterPro" id="IPR036625">
    <property type="entry name" value="E3-bd_dom_sf"/>
</dbReference>
<gene>
    <name evidence="10" type="primary">aceF</name>
    <name evidence="10" type="ORF">CIB50_0001684</name>
</gene>
<dbReference type="Gene3D" id="4.10.320.10">
    <property type="entry name" value="E3-binding domain"/>
    <property type="match status" value="1"/>
</dbReference>
<evidence type="ECO:0000259" key="8">
    <source>
        <dbReference type="PROSITE" id="PS50968"/>
    </source>
</evidence>
<dbReference type="Pfam" id="PF02817">
    <property type="entry name" value="E3_binding"/>
    <property type="match status" value="1"/>
</dbReference>
<dbReference type="EC" id="2.3.1.-" evidence="6"/>
<dbReference type="AlphaFoldDB" id="A0A7D7Q0X5"/>
<accession>A0A7D7Q0X5</accession>
<dbReference type="NCBIfam" id="TIGR02927">
    <property type="entry name" value="SucB_Actino"/>
    <property type="match status" value="1"/>
</dbReference>
<feature type="region of interest" description="Disordered" evidence="7">
    <location>
        <begin position="468"/>
        <end position="510"/>
    </location>
</feature>
<feature type="compositionally biased region" description="Low complexity" evidence="7">
    <location>
        <begin position="338"/>
        <end position="361"/>
    </location>
</feature>
<dbReference type="FunFam" id="3.30.559.10:FF:000007">
    <property type="entry name" value="Dihydrolipoamide acetyltransferase component of pyruvate dehydrogenase complex"/>
    <property type="match status" value="1"/>
</dbReference>
<sequence length="741" mass="76827">MSETVNLPALGESVTEGTVTRWLKQVGDEVAVDEPLLEVSTDKVDTEVPSPVAGVIEKILVEEDEDVEVGGALVVIGDGSGSGDSGSDDAAAQDDAPAEASEEPSEQKSEPEQAPKADTKQASGNSVEVTLPALGESVTEGTVTRWLKQVGETIEVDEPLLEVSTDKVDTEVPSPVAGTLLEIKVQEDEDAEVGQVLALVGDESAAGSSDSDNGSSDQSGETKAEEVEDAATTADSGENTEQAAETKTEQAPKADTKQASGNSVEVTLPALGESVTEGTVTRWLKQVGETIEVDEPLLEVSTDKVDTEVPSPVAGTLLEIKVQEDEDAEVGQVLALVGDESAAGSSDSDNGSSDNGSSDQSGETKAEEVEDAATTADSGENTEQAAEAKTSQASKPAAEAPKAEQTPSKPAESAPSAGKDVPGYVTPLVRKLAREKNVDLSTISGTGVGGRIRKQDVLAAAEKSEKSAAPAIADTGADMSPAVATQGSGKAAPAAAPAADPKRGTTEKAPRIRMTIAKRMRESLEVSAQLTQVTEVDMTRVAQLRQKAKDQFQKREGAKLTFMPFFAKAVAEALQAHPVLNATFKEDSKEIVYNSSEDIAIAVDTPRGLLVPVVKNAGDLNLGGLAKQIAELGGAAKDGSISPDALTGGTFTITNIGSFGALFDTPIINQPQVGILGTGSIVKRPMVITDADGNDTIAIRHMCYLSLTYDHRLVDGADAGRFLSTLKKRLEAGQFESEVGL</sequence>
<evidence type="ECO:0000256" key="5">
    <source>
        <dbReference type="ARBA" id="ARBA00023315"/>
    </source>
</evidence>
<evidence type="ECO:0000256" key="7">
    <source>
        <dbReference type="SAM" id="MobiDB-lite"/>
    </source>
</evidence>
<proteinExistence type="inferred from homology"/>
<dbReference type="Gene3D" id="2.40.50.100">
    <property type="match status" value="3"/>
</dbReference>
<evidence type="ECO:0000313" key="11">
    <source>
        <dbReference type="Proteomes" id="UP000216825"/>
    </source>
</evidence>
<keyword evidence="11" id="KW-1185">Reference proteome</keyword>
<feature type="domain" description="Lipoyl-binding" evidence="8">
    <location>
        <begin position="126"/>
        <end position="201"/>
    </location>
</feature>
<keyword evidence="10" id="KW-0670">Pyruvate</keyword>
<dbReference type="Pfam" id="PF00198">
    <property type="entry name" value="2-oxoacid_dh"/>
    <property type="match status" value="1"/>
</dbReference>
<dbReference type="InterPro" id="IPR014276">
    <property type="entry name" value="2-oxoglutarate_DH_E2"/>
</dbReference>
<dbReference type="InterPro" id="IPR004167">
    <property type="entry name" value="PSBD"/>
</dbReference>